<comment type="similarity">
    <text evidence="6">Belongs to the methyltransferase superfamily. RNA methyltransferase RsmG family.</text>
</comment>
<dbReference type="Proteomes" id="UP000468591">
    <property type="component" value="Unassembled WGS sequence"/>
</dbReference>
<comment type="caution">
    <text evidence="6">Lacks conserved residue(s) required for the propagation of feature annotation.</text>
</comment>
<evidence type="ECO:0000313" key="8">
    <source>
        <dbReference type="Proteomes" id="UP000468591"/>
    </source>
</evidence>
<dbReference type="HAMAP" id="MF_00074">
    <property type="entry name" value="16SrRNA_methyltr_G"/>
    <property type="match status" value="1"/>
</dbReference>
<keyword evidence="1 6" id="KW-0963">Cytoplasm</keyword>
<reference evidence="7 8" key="1">
    <citation type="submission" date="2020-01" db="EMBL/GenBank/DDBJ databases">
        <title>Sulfitobacter sediminilitoris sp. nov., isolated from a tidal flat.</title>
        <authorList>
            <person name="Park S."/>
            <person name="Yoon J.-H."/>
        </authorList>
    </citation>
    <scope>NUCLEOTIDE SEQUENCE [LARGE SCALE GENOMIC DNA]</scope>
    <source>
        <strain evidence="7 8">JBTF-M27</strain>
    </source>
</reference>
<feature type="binding site" evidence="6">
    <location>
        <begin position="121"/>
        <end position="122"/>
    </location>
    <ligand>
        <name>S-adenosyl-L-methionine</name>
        <dbReference type="ChEBI" id="CHEBI:59789"/>
    </ligand>
</feature>
<keyword evidence="8" id="KW-1185">Reference proteome</keyword>
<evidence type="ECO:0000256" key="1">
    <source>
        <dbReference type="ARBA" id="ARBA00022490"/>
    </source>
</evidence>
<comment type="caution">
    <text evidence="7">The sequence shown here is derived from an EMBL/GenBank/DDBJ whole genome shotgun (WGS) entry which is preliminary data.</text>
</comment>
<evidence type="ECO:0000256" key="3">
    <source>
        <dbReference type="ARBA" id="ARBA00022603"/>
    </source>
</evidence>
<feature type="binding site" evidence="6">
    <location>
        <position position="72"/>
    </location>
    <ligand>
        <name>S-adenosyl-L-methionine</name>
        <dbReference type="ChEBI" id="CHEBI:59789"/>
    </ligand>
</feature>
<keyword evidence="5 6" id="KW-0949">S-adenosyl-L-methionine</keyword>
<dbReference type="InterPro" id="IPR003682">
    <property type="entry name" value="rRNA_ssu_MeTfrase_G"/>
</dbReference>
<feature type="binding site" evidence="6">
    <location>
        <position position="135"/>
    </location>
    <ligand>
        <name>S-adenosyl-L-methionine</name>
        <dbReference type="ChEBI" id="CHEBI:59789"/>
    </ligand>
</feature>
<accession>A0A6P0C8X1</accession>
<proteinExistence type="inferred from homology"/>
<organism evidence="7 8">
    <name type="scientific">Sulfitobacter sediminilitoris</name>
    <dbReference type="NCBI Taxonomy" id="2698830"/>
    <lineage>
        <taxon>Bacteria</taxon>
        <taxon>Pseudomonadati</taxon>
        <taxon>Pseudomonadota</taxon>
        <taxon>Alphaproteobacteria</taxon>
        <taxon>Rhodobacterales</taxon>
        <taxon>Roseobacteraceae</taxon>
        <taxon>Sulfitobacter</taxon>
    </lineage>
</organism>
<feature type="binding site" evidence="6">
    <location>
        <position position="67"/>
    </location>
    <ligand>
        <name>S-adenosyl-L-methionine</name>
        <dbReference type="ChEBI" id="CHEBI:59789"/>
    </ligand>
</feature>
<comment type="subcellular location">
    <subcellularLocation>
        <location evidence="6">Cytoplasm</location>
    </subcellularLocation>
</comment>
<evidence type="ECO:0000313" key="7">
    <source>
        <dbReference type="EMBL" id="NEK21546.1"/>
    </source>
</evidence>
<dbReference type="Pfam" id="PF02527">
    <property type="entry name" value="GidB"/>
    <property type="match status" value="1"/>
</dbReference>
<evidence type="ECO:0000256" key="6">
    <source>
        <dbReference type="HAMAP-Rule" id="MF_00074"/>
    </source>
</evidence>
<keyword evidence="2 6" id="KW-0698">rRNA processing</keyword>
<evidence type="ECO:0000256" key="5">
    <source>
        <dbReference type="ARBA" id="ARBA00022691"/>
    </source>
</evidence>
<dbReference type="SUPFAM" id="SSF53335">
    <property type="entry name" value="S-adenosyl-L-methionine-dependent methyltransferases"/>
    <property type="match status" value="1"/>
</dbReference>
<comment type="catalytic activity">
    <reaction evidence="6">
        <text>guanosine(527) in 16S rRNA + S-adenosyl-L-methionine = N(7)-methylguanosine(527) in 16S rRNA + S-adenosyl-L-homocysteine</text>
        <dbReference type="Rhea" id="RHEA:42732"/>
        <dbReference type="Rhea" id="RHEA-COMP:10209"/>
        <dbReference type="Rhea" id="RHEA-COMP:10210"/>
        <dbReference type="ChEBI" id="CHEBI:57856"/>
        <dbReference type="ChEBI" id="CHEBI:59789"/>
        <dbReference type="ChEBI" id="CHEBI:74269"/>
        <dbReference type="ChEBI" id="CHEBI:74480"/>
        <dbReference type="EC" id="2.1.1.170"/>
    </reaction>
</comment>
<dbReference type="PANTHER" id="PTHR31760">
    <property type="entry name" value="S-ADENOSYL-L-METHIONINE-DEPENDENT METHYLTRANSFERASES SUPERFAMILY PROTEIN"/>
    <property type="match status" value="1"/>
</dbReference>
<dbReference type="GO" id="GO:0005829">
    <property type="term" value="C:cytosol"/>
    <property type="evidence" value="ECO:0007669"/>
    <property type="project" value="TreeGrafter"/>
</dbReference>
<gene>
    <name evidence="6 7" type="primary">rsmG</name>
    <name evidence="7" type="ORF">GV827_03905</name>
</gene>
<sequence>MMQSDDLNVSRETFAKLEAFSDLVLKWTPKINLISKQSMQDLWSRHIVDSAQLYDLAPPFKRWVDLGSGGGFPGIVVSILGQDDRIKREFILVESDQRKCAFLRTAIRELNLQARVISDRIEDVPPLAADIVSARALADLSVLLGFAERHLKPGGTALFPKGAKWSTEDEAARTEWSYHCDAITSKTSPDAAVLKIKDIKRV</sequence>
<dbReference type="EMBL" id="JAABNT010000002">
    <property type="protein sequence ID" value="NEK21546.1"/>
    <property type="molecule type" value="Genomic_DNA"/>
</dbReference>
<name>A0A6P0C8X1_9RHOB</name>
<evidence type="ECO:0000256" key="4">
    <source>
        <dbReference type="ARBA" id="ARBA00022679"/>
    </source>
</evidence>
<dbReference type="PIRSF" id="PIRSF003078">
    <property type="entry name" value="GidB"/>
    <property type="match status" value="1"/>
</dbReference>
<dbReference type="AlphaFoldDB" id="A0A6P0C8X1"/>
<keyword evidence="3 6" id="KW-0489">Methyltransferase</keyword>
<evidence type="ECO:0000256" key="2">
    <source>
        <dbReference type="ARBA" id="ARBA00022552"/>
    </source>
</evidence>
<dbReference type="EC" id="2.1.1.170" evidence="6"/>
<comment type="function">
    <text evidence="6">Specifically methylates the N7 position of guanine in position 527 of 16S rRNA.</text>
</comment>
<dbReference type="PANTHER" id="PTHR31760:SF0">
    <property type="entry name" value="S-ADENOSYL-L-METHIONINE-DEPENDENT METHYLTRANSFERASES SUPERFAMILY PROTEIN"/>
    <property type="match status" value="1"/>
</dbReference>
<dbReference type="InterPro" id="IPR029063">
    <property type="entry name" value="SAM-dependent_MTases_sf"/>
</dbReference>
<protein>
    <recommendedName>
        <fullName evidence="6">Ribosomal RNA small subunit methyltransferase G</fullName>
        <ecNumber evidence="6">2.1.1.170</ecNumber>
    </recommendedName>
    <alternativeName>
        <fullName evidence="6">16S rRNA 7-methylguanosine methyltransferase</fullName>
        <shortName evidence="6">16S rRNA m7G methyltransferase</shortName>
    </alternativeName>
</protein>
<keyword evidence="4 6" id="KW-0808">Transferase</keyword>
<dbReference type="GO" id="GO:0070043">
    <property type="term" value="F:rRNA (guanine-N7-)-methyltransferase activity"/>
    <property type="evidence" value="ECO:0007669"/>
    <property type="project" value="UniProtKB-UniRule"/>
</dbReference>
<dbReference type="Gene3D" id="3.40.50.150">
    <property type="entry name" value="Vaccinia Virus protein VP39"/>
    <property type="match status" value="1"/>
</dbReference>
<dbReference type="NCBIfam" id="TIGR00138">
    <property type="entry name" value="rsmG_gidB"/>
    <property type="match status" value="1"/>
</dbReference>